<feature type="non-terminal residue" evidence="1">
    <location>
        <position position="1"/>
    </location>
</feature>
<dbReference type="EMBL" id="BARS01008648">
    <property type="protein sequence ID" value="GAF81843.1"/>
    <property type="molecule type" value="Genomic_DNA"/>
</dbReference>
<gene>
    <name evidence="1" type="ORF">S01H1_16438</name>
</gene>
<protein>
    <submittedName>
        <fullName evidence="1">Uncharacterized protein</fullName>
    </submittedName>
</protein>
<dbReference type="AlphaFoldDB" id="X0SL80"/>
<reference evidence="1" key="1">
    <citation type="journal article" date="2014" name="Front. Microbiol.">
        <title>High frequency of phylogenetically diverse reductive dehalogenase-homologous genes in deep subseafloor sedimentary metagenomes.</title>
        <authorList>
            <person name="Kawai M."/>
            <person name="Futagami T."/>
            <person name="Toyoda A."/>
            <person name="Takaki Y."/>
            <person name="Nishi S."/>
            <person name="Hori S."/>
            <person name="Arai W."/>
            <person name="Tsubouchi T."/>
            <person name="Morono Y."/>
            <person name="Uchiyama I."/>
            <person name="Ito T."/>
            <person name="Fujiyama A."/>
            <person name="Inagaki F."/>
            <person name="Takami H."/>
        </authorList>
    </citation>
    <scope>NUCLEOTIDE SEQUENCE</scope>
    <source>
        <strain evidence="1">Expedition CK06-06</strain>
    </source>
</reference>
<comment type="caution">
    <text evidence="1">The sequence shown here is derived from an EMBL/GenBank/DDBJ whole genome shotgun (WGS) entry which is preliminary data.</text>
</comment>
<name>X0SL80_9ZZZZ</name>
<evidence type="ECO:0000313" key="1">
    <source>
        <dbReference type="EMBL" id="GAF81843.1"/>
    </source>
</evidence>
<organism evidence="1">
    <name type="scientific">marine sediment metagenome</name>
    <dbReference type="NCBI Taxonomy" id="412755"/>
    <lineage>
        <taxon>unclassified sequences</taxon>
        <taxon>metagenomes</taxon>
        <taxon>ecological metagenomes</taxon>
    </lineage>
</organism>
<accession>X0SL80</accession>
<sequence length="65" mass="7571">NGGYGAYFYSDYKDIGVRRENIKAFQSGLKEYGVYSKIPLHWWDYPTIDNWKDSEVPPLPPLVSE</sequence>
<proteinExistence type="predicted"/>